<protein>
    <submittedName>
        <fullName evidence="1">Uncharacterized protein</fullName>
    </submittedName>
</protein>
<proteinExistence type="predicted"/>
<dbReference type="HOGENOM" id="CLU_307597_0_0_1"/>
<dbReference type="InterPro" id="IPR015943">
    <property type="entry name" value="WD40/YVTN_repeat-like_dom_sf"/>
</dbReference>
<dbReference type="RefSeq" id="XP_008074609.1">
    <property type="nucleotide sequence ID" value="XM_008076418.1"/>
</dbReference>
<evidence type="ECO:0000313" key="2">
    <source>
        <dbReference type="Proteomes" id="UP000011081"/>
    </source>
</evidence>
<dbReference type="Proteomes" id="UP000011081">
    <property type="component" value="Unassembled WGS sequence"/>
</dbReference>
<dbReference type="InterPro" id="IPR011047">
    <property type="entry name" value="Quinoprotein_ADH-like_sf"/>
</dbReference>
<dbReference type="EMBL" id="GL877429">
    <property type="protein sequence ID" value="ELA46892.1"/>
    <property type="molecule type" value="Genomic_DNA"/>
</dbReference>
<organism evidence="1 2">
    <name type="scientific">Vavraia culicis (isolate floridensis)</name>
    <name type="common">Microsporidian parasite</name>
    <dbReference type="NCBI Taxonomy" id="948595"/>
    <lineage>
        <taxon>Eukaryota</taxon>
        <taxon>Fungi</taxon>
        <taxon>Fungi incertae sedis</taxon>
        <taxon>Microsporidia</taxon>
        <taxon>Pleistophoridae</taxon>
        <taxon>Vavraia</taxon>
    </lineage>
</organism>
<dbReference type="AlphaFoldDB" id="L2GU84"/>
<evidence type="ECO:0000313" key="1">
    <source>
        <dbReference type="EMBL" id="ELA46892.1"/>
    </source>
</evidence>
<dbReference type="Gene3D" id="2.130.10.10">
    <property type="entry name" value="YVTN repeat-like/Quinoprotein amine dehydrogenase"/>
    <property type="match status" value="1"/>
</dbReference>
<reference evidence="2" key="1">
    <citation type="submission" date="2011-03" db="EMBL/GenBank/DDBJ databases">
        <title>The genome sequence of Vavraia culicis strain floridensis.</title>
        <authorList>
            <consortium name="The Broad Institute Genome Sequencing Platform"/>
            <person name="Cuomo C."/>
            <person name="Becnel J."/>
            <person name="Sanscrainte N."/>
            <person name="Young S.K."/>
            <person name="Zeng Q."/>
            <person name="Gargeya S."/>
            <person name="Fitzgerald M."/>
            <person name="Haas B."/>
            <person name="Abouelleil A."/>
            <person name="Alvarado L."/>
            <person name="Arachchi H.M."/>
            <person name="Berlin A."/>
            <person name="Chapman S.B."/>
            <person name="Gearin G."/>
            <person name="Goldberg J."/>
            <person name="Griggs A."/>
            <person name="Gujja S."/>
            <person name="Hansen M."/>
            <person name="Heiman D."/>
            <person name="Howarth C."/>
            <person name="Larimer J."/>
            <person name="Lui A."/>
            <person name="MacDonald P.J.P."/>
            <person name="McCowen C."/>
            <person name="Montmayeur A."/>
            <person name="Murphy C."/>
            <person name="Neiman D."/>
            <person name="Pearson M."/>
            <person name="Priest M."/>
            <person name="Roberts A."/>
            <person name="Saif S."/>
            <person name="Shea T."/>
            <person name="Sisk P."/>
            <person name="Stolte C."/>
            <person name="Sykes S."/>
            <person name="Wortman J."/>
            <person name="Nusbaum C."/>
            <person name="Birren B."/>
        </authorList>
    </citation>
    <scope>NUCLEOTIDE SEQUENCE [LARGE SCALE GENOMIC DNA]</scope>
    <source>
        <strain evidence="2">floridensis</strain>
    </source>
</reference>
<sequence length="961" mass="110131">MIVAPVLSITHHTRLYYSKANVLFIDGKEHHRSLFAIYHIICYKRYVILCGIDMLQVLYSLRCEMVDEWNHRKTVRGEVAGKKERARHKKLFMFRYYVQKHRWIIRPNNLRNTSGTHKFALLGEMPVEGRIMSVLIVKSSLYVLTDRFLYKNRRKIFVFDECITTGTLIRRAFIAQEMPSSGRYHENRTKQRTVPVTSIIGTTDGRVITNGFGKKLFDGTVTHISCVNNSILACSEDRSVILIKDLTDTRILHVELRGSVYWCGLQDADNYFALTECGNVIVNGMKFSFPYKSLCSAAFYRGRLLVGLKNGGLVVCKEKKFGCLSTDRTFVSGQDVFLLNEKCQIVCNGTELYDLSGVEEDIVEFYLKPGMMVLRFKDKIWLLWNAEKHVYEKGMGASERINATGQGDGTEVHATTSNIDKLEHNEMKIREMFVGKGNYGEHRCKSSVDGHIYTSGGRNTSTGLYCGIERGINTEIDRNSKMETANIRRIKREELDVAGISEYYTSAIEINVKSGYFSVYSDEFHVKFAFYDRIVQFDMRNELTIFHYRKIVSLGRDVYGCRTGILFYRNELLKISDDAITGIVESNGWVVMCSRDGYIYFLDETTRMVYRKFIDSVFLEGIYIHDGQIVTCGFRSSEFVVYSFIGEISVRTGARPKKWSFNGHIFSFVRQNMTFFKLIKYEKDYLNDADLILTNSLINCSCVSDCVQFVGDFEGNVFALKNYTLVDRIRLKGEVNDIKVQRHKRSTYLYCCTNDSYVYKIFFKNGLLLEERSLKLKNRILSIAMNDHVYVSSSSGMVYKLTMSLAVLQSVNTQVLNFSMVCVGADLLLAGTDGCIRAIGQNMEVIRKLKAHSNAILKIACNDQKLYSVGDDHTLRIADIGCNRVMNKKVIANSPVIDVKIDIDRIYILCKNKQMFVLDLNLEIVSLHRLYLRVVNSFEILGSRLLVLGEGIETVFIRDQK</sequence>
<name>L2GU84_VAVCU</name>
<keyword evidence="2" id="KW-1185">Reference proteome</keyword>
<dbReference type="SUPFAM" id="SSF50998">
    <property type="entry name" value="Quinoprotein alcohol dehydrogenase-like"/>
    <property type="match status" value="2"/>
</dbReference>
<dbReference type="VEuPathDB" id="MicrosporidiaDB:VCUG_01590"/>
<gene>
    <name evidence="1" type="ORF">VCUG_01590</name>
</gene>
<dbReference type="GeneID" id="19879466"/>
<dbReference type="OrthoDB" id="10478812at2759"/>
<accession>L2GU84</accession>
<dbReference type="InParanoid" id="L2GU84"/>